<protein>
    <recommendedName>
        <fullName evidence="2">DUF4179 domain-containing protein</fullName>
    </recommendedName>
</protein>
<evidence type="ECO:0000313" key="3">
    <source>
        <dbReference type="EMBL" id="KYG27606.1"/>
    </source>
</evidence>
<dbReference type="Pfam" id="PF13786">
    <property type="entry name" value="DUF4179"/>
    <property type="match status" value="1"/>
</dbReference>
<name>A0A162D0L2_9BACI</name>
<feature type="transmembrane region" description="Helical" evidence="1">
    <location>
        <begin position="44"/>
        <end position="64"/>
    </location>
</feature>
<dbReference type="AlphaFoldDB" id="A0A162D0L2"/>
<dbReference type="Gene3D" id="2.60.40.1630">
    <property type="entry name" value="bacillus anthracis domain"/>
    <property type="match status" value="1"/>
</dbReference>
<dbReference type="OrthoDB" id="2780044at2"/>
<evidence type="ECO:0000313" key="4">
    <source>
        <dbReference type="Proteomes" id="UP000075806"/>
    </source>
</evidence>
<accession>A0A162D0L2</accession>
<organism evidence="3 4">
    <name type="scientific">Alkalihalobacillus trypoxylicola</name>
    <dbReference type="NCBI Taxonomy" id="519424"/>
    <lineage>
        <taxon>Bacteria</taxon>
        <taxon>Bacillati</taxon>
        <taxon>Bacillota</taxon>
        <taxon>Bacilli</taxon>
        <taxon>Bacillales</taxon>
        <taxon>Bacillaceae</taxon>
        <taxon>Alkalihalobacillus</taxon>
    </lineage>
</organism>
<feature type="domain" description="DUF4179" evidence="2">
    <location>
        <begin position="41"/>
        <end position="130"/>
    </location>
</feature>
<keyword evidence="1" id="KW-0812">Transmembrane</keyword>
<comment type="caution">
    <text evidence="3">The sequence shown here is derived from an EMBL/GenBank/DDBJ whole genome shotgun (WGS) entry which is preliminary data.</text>
</comment>
<dbReference type="InterPro" id="IPR025436">
    <property type="entry name" value="DUF4179"/>
</dbReference>
<keyword evidence="1" id="KW-0472">Membrane</keyword>
<proteinExistence type="predicted"/>
<keyword evidence="1" id="KW-1133">Transmembrane helix</keyword>
<sequence length="459" mass="53512">MEKFERNIKESIDEIQIPKEKLQMSIDQAIDIAKNQKPKRKQKLIMSMASILMIGIVGVILLTLSDQESTQQGEGEHVVSLEQIGEYYHRAEQEGNIKSVDLVAEADGIKVAIHEILYDQNQLAFAFEITSDSVPLLSETQNIYYNMKVYIDGNEVPIHKTGPLYENSDQHIIDYVFIEYDSLNFNFLDLSQELFADTVNWEVTIESLYGIEGNWTLSEELTKQNTSDLIYEEIDFANTISENTAISLQYYREHEETAIFEGWMRTPKEKNQDHAQVAYSYVQDEAGMWITQGHKLYSTQYAVEYNVFFDEHKELIENRTIHYDYDETYIGFAVPKENDSFKVVPFLLDYHFENREGYLLQENSSYEMGNYSFDIKGIQYLANETIVTVQPQFELEFFPYDALYVFNEVSKAYYAPEGFKVKDDQVQLIFPAMKESVTNLLYPDRILEVHEDLILDVNY</sequence>
<evidence type="ECO:0000259" key="2">
    <source>
        <dbReference type="Pfam" id="PF13786"/>
    </source>
</evidence>
<evidence type="ECO:0000256" key="1">
    <source>
        <dbReference type="SAM" id="Phobius"/>
    </source>
</evidence>
<dbReference type="Proteomes" id="UP000075806">
    <property type="component" value="Unassembled WGS sequence"/>
</dbReference>
<reference evidence="3" key="1">
    <citation type="submission" date="2016-02" db="EMBL/GenBank/DDBJ databases">
        <title>Genome sequence of Bacillus trypoxylicola KCTC 13244(T).</title>
        <authorList>
            <person name="Jeong H."/>
            <person name="Park S.-H."/>
            <person name="Choi S.-K."/>
        </authorList>
    </citation>
    <scope>NUCLEOTIDE SEQUENCE [LARGE SCALE GENOMIC DNA]</scope>
    <source>
        <strain evidence="3">KCTC 13244</strain>
    </source>
</reference>
<gene>
    <name evidence="3" type="ORF">AZF04_10445</name>
</gene>
<dbReference type="EMBL" id="LTAO01000036">
    <property type="protein sequence ID" value="KYG27606.1"/>
    <property type="molecule type" value="Genomic_DNA"/>
</dbReference>
<dbReference type="RefSeq" id="WP_061949738.1">
    <property type="nucleotide sequence ID" value="NZ_LTAO01000036.1"/>
</dbReference>
<keyword evidence="4" id="KW-1185">Reference proteome</keyword>